<dbReference type="Gene3D" id="1.10.150.250">
    <property type="entry name" value="Flavinator of succinate dehydrogenase"/>
    <property type="match status" value="1"/>
</dbReference>
<protein>
    <recommendedName>
        <fullName evidence="2">FAD assembly factor SdhE</fullName>
    </recommendedName>
</protein>
<proteinExistence type="inferred from homology"/>
<keyword evidence="3" id="KW-0143">Chaperone</keyword>
<dbReference type="PANTHER" id="PTHR12469:SF2">
    <property type="entry name" value="SUCCINATE DEHYDROGENASE ASSEMBLY FACTOR 2, MITOCHONDRIAL"/>
    <property type="match status" value="1"/>
</dbReference>
<dbReference type="AlphaFoldDB" id="A0A858PZ30"/>
<evidence type="ECO:0000256" key="3">
    <source>
        <dbReference type="ARBA" id="ARBA00023186"/>
    </source>
</evidence>
<dbReference type="GO" id="GO:0006099">
    <property type="term" value="P:tricarboxylic acid cycle"/>
    <property type="evidence" value="ECO:0007669"/>
    <property type="project" value="TreeGrafter"/>
</dbReference>
<dbReference type="SUPFAM" id="SSF109910">
    <property type="entry name" value="YgfY-like"/>
    <property type="match status" value="1"/>
</dbReference>
<evidence type="ECO:0000313" key="4">
    <source>
        <dbReference type="EMBL" id="QJC27871.1"/>
    </source>
</evidence>
<organism evidence="4 5">
    <name type="scientific">Anaplasma platys</name>
    <dbReference type="NCBI Taxonomy" id="949"/>
    <lineage>
        <taxon>Bacteria</taxon>
        <taxon>Pseudomonadati</taxon>
        <taxon>Pseudomonadota</taxon>
        <taxon>Alphaproteobacteria</taxon>
        <taxon>Rickettsiales</taxon>
        <taxon>Anaplasmataceae</taxon>
        <taxon>Anaplasma</taxon>
    </lineage>
</organism>
<dbReference type="KEGG" id="aplt:ANPL_04125"/>
<dbReference type="PANTHER" id="PTHR12469">
    <property type="entry name" value="PROTEIN EMI5 HOMOLOG, MITOCHONDRIAL"/>
    <property type="match status" value="1"/>
</dbReference>
<dbReference type="InterPro" id="IPR005631">
    <property type="entry name" value="SDH"/>
</dbReference>
<dbReference type="Proteomes" id="UP000500930">
    <property type="component" value="Chromosome"/>
</dbReference>
<keyword evidence="5" id="KW-1185">Reference proteome</keyword>
<dbReference type="Pfam" id="PF03937">
    <property type="entry name" value="Sdh5"/>
    <property type="match status" value="1"/>
</dbReference>
<evidence type="ECO:0000256" key="1">
    <source>
        <dbReference type="ARBA" id="ARBA00008571"/>
    </source>
</evidence>
<comment type="similarity">
    <text evidence="1">Belongs to the SdhE FAD assembly factor family.</text>
</comment>
<gene>
    <name evidence="4" type="ORF">ANPL_04125</name>
</gene>
<evidence type="ECO:0000256" key="2">
    <source>
        <dbReference type="ARBA" id="ARBA00019418"/>
    </source>
</evidence>
<dbReference type="EMBL" id="CP046391">
    <property type="protein sequence ID" value="QJC27871.1"/>
    <property type="molecule type" value="Genomic_DNA"/>
</dbReference>
<name>A0A858PZ30_9RICK</name>
<evidence type="ECO:0000313" key="5">
    <source>
        <dbReference type="Proteomes" id="UP000500930"/>
    </source>
</evidence>
<sequence length="105" mass="12408">MRYKVPEWWLEWRVYIPMSSASSVETRRRLFYRSAHRGCKEMDILLGAFAGNNLHLLRAEKLANYEVIVDLDDETLYSYIVGRVEVPDNIDRELIGLIADYARRK</sequence>
<reference evidence="4 5" key="1">
    <citation type="journal article" date="2020" name="Pathogens">
        <title>First Whole Genome Sequence of Anaplasma platys, an Obligate Intracellular Rickettsial Pathogen of Dogs.</title>
        <authorList>
            <person name="Llanes A."/>
            <person name="Rajeev S."/>
        </authorList>
    </citation>
    <scope>NUCLEOTIDE SEQUENCE [LARGE SCALE GENOMIC DNA]</scope>
    <source>
        <strain evidence="4 5">S3</strain>
    </source>
</reference>
<accession>A0A858PZ30</accession>
<dbReference type="InterPro" id="IPR036714">
    <property type="entry name" value="SDH_sf"/>
</dbReference>